<comment type="caution">
    <text evidence="1">The sequence shown here is derived from an EMBL/GenBank/DDBJ whole genome shotgun (WGS) entry which is preliminary data.</text>
</comment>
<keyword evidence="2" id="KW-1185">Reference proteome</keyword>
<name>A0A8T2S3S3_CERRI</name>
<organism evidence="1 2">
    <name type="scientific">Ceratopteris richardii</name>
    <name type="common">Triangle waterfern</name>
    <dbReference type="NCBI Taxonomy" id="49495"/>
    <lineage>
        <taxon>Eukaryota</taxon>
        <taxon>Viridiplantae</taxon>
        <taxon>Streptophyta</taxon>
        <taxon>Embryophyta</taxon>
        <taxon>Tracheophyta</taxon>
        <taxon>Polypodiopsida</taxon>
        <taxon>Polypodiidae</taxon>
        <taxon>Polypodiales</taxon>
        <taxon>Pteridineae</taxon>
        <taxon>Pteridaceae</taxon>
        <taxon>Parkerioideae</taxon>
        <taxon>Ceratopteris</taxon>
    </lineage>
</organism>
<evidence type="ECO:0000313" key="1">
    <source>
        <dbReference type="EMBL" id="KAH7306772.1"/>
    </source>
</evidence>
<accession>A0A8T2S3S3</accession>
<proteinExistence type="predicted"/>
<sequence length="99" mass="11476">MEKWQLCMGKLIRREKEGSFFMFLVLSLLRKRGGLPETIRRKFSSQGRGDIDMRKGEFAWQSGSYEFAGQAHPSGKGRVIFHVFSTLFAQKRRGAARKY</sequence>
<dbReference type="AlphaFoldDB" id="A0A8T2S3S3"/>
<reference evidence="1" key="1">
    <citation type="submission" date="2021-08" db="EMBL/GenBank/DDBJ databases">
        <title>WGS assembly of Ceratopteris richardii.</title>
        <authorList>
            <person name="Marchant D.B."/>
            <person name="Chen G."/>
            <person name="Jenkins J."/>
            <person name="Shu S."/>
            <person name="Leebens-Mack J."/>
            <person name="Grimwood J."/>
            <person name="Schmutz J."/>
            <person name="Soltis P."/>
            <person name="Soltis D."/>
            <person name="Chen Z.-H."/>
        </authorList>
    </citation>
    <scope>NUCLEOTIDE SEQUENCE</scope>
    <source>
        <strain evidence="1">Whitten #5841</strain>
        <tissue evidence="1">Leaf</tissue>
    </source>
</reference>
<dbReference type="Proteomes" id="UP000825935">
    <property type="component" value="Chromosome 22"/>
</dbReference>
<evidence type="ECO:0000313" key="2">
    <source>
        <dbReference type="Proteomes" id="UP000825935"/>
    </source>
</evidence>
<gene>
    <name evidence="1" type="ORF">KP509_22G029300</name>
</gene>
<protein>
    <submittedName>
        <fullName evidence="1">Uncharacterized protein</fullName>
    </submittedName>
</protein>
<dbReference type="EMBL" id="CM035427">
    <property type="protein sequence ID" value="KAH7306772.1"/>
    <property type="molecule type" value="Genomic_DNA"/>
</dbReference>